<keyword evidence="7" id="KW-0479">Metal-binding</keyword>
<evidence type="ECO:0000256" key="11">
    <source>
        <dbReference type="ARBA" id="ARBA00023136"/>
    </source>
</evidence>
<evidence type="ECO:0000256" key="4">
    <source>
        <dbReference type="ARBA" id="ARBA00022475"/>
    </source>
</evidence>
<evidence type="ECO:0000256" key="12">
    <source>
        <dbReference type="SAM" id="Phobius"/>
    </source>
</evidence>
<keyword evidence="9 12" id="KW-1133">Transmembrane helix</keyword>
<dbReference type="AlphaFoldDB" id="A0A6S7D7Q6"/>
<feature type="transmembrane region" description="Helical" evidence="12">
    <location>
        <begin position="128"/>
        <end position="147"/>
    </location>
</feature>
<dbReference type="GO" id="GO:0020037">
    <property type="term" value="F:heme binding"/>
    <property type="evidence" value="ECO:0007669"/>
    <property type="project" value="TreeGrafter"/>
</dbReference>
<keyword evidence="5" id="KW-0349">Heme</keyword>
<keyword evidence="3" id="KW-0813">Transport</keyword>
<dbReference type="GO" id="GO:0019646">
    <property type="term" value="P:aerobic electron transport chain"/>
    <property type="evidence" value="ECO:0007669"/>
    <property type="project" value="InterPro"/>
</dbReference>
<dbReference type="InterPro" id="IPR002585">
    <property type="entry name" value="Cyt-d_ubiquinol_oxidase_su_1"/>
</dbReference>
<protein>
    <submittedName>
        <fullName evidence="13">Cytochrome bd ubiquinol oxidase subunit 1</fullName>
        <ecNumber evidence="13">1.10.3.-</ecNumber>
    </submittedName>
</protein>
<keyword evidence="13" id="KW-0560">Oxidoreductase</keyword>
<proteinExistence type="inferred from homology"/>
<reference evidence="13 14" key="1">
    <citation type="submission" date="2020-04" db="EMBL/GenBank/DDBJ databases">
        <authorList>
            <person name="De Canck E."/>
        </authorList>
    </citation>
    <scope>NUCLEOTIDE SEQUENCE [LARGE SCALE GENOMIC DNA]</scope>
    <source>
        <strain evidence="13 14">LMG 28614</strain>
    </source>
</reference>
<comment type="similarity">
    <text evidence="2">Belongs to the cytochrome ubiquinol oxidase subunit 1 family.</text>
</comment>
<evidence type="ECO:0000313" key="14">
    <source>
        <dbReference type="Proteomes" id="UP000494365"/>
    </source>
</evidence>
<evidence type="ECO:0000256" key="9">
    <source>
        <dbReference type="ARBA" id="ARBA00022989"/>
    </source>
</evidence>
<dbReference type="GO" id="GO:0016682">
    <property type="term" value="F:oxidoreductase activity, acting on diphenols and related substances as donors, oxygen as acceptor"/>
    <property type="evidence" value="ECO:0007669"/>
    <property type="project" value="TreeGrafter"/>
</dbReference>
<feature type="transmembrane region" description="Helical" evidence="12">
    <location>
        <begin position="60"/>
        <end position="78"/>
    </location>
</feature>
<accession>A0A6S7D7Q6</accession>
<feature type="transmembrane region" description="Helical" evidence="12">
    <location>
        <begin position="98"/>
        <end position="121"/>
    </location>
</feature>
<keyword evidence="4" id="KW-1003">Cell membrane</keyword>
<dbReference type="GO" id="GO:0046872">
    <property type="term" value="F:metal ion binding"/>
    <property type="evidence" value="ECO:0007669"/>
    <property type="project" value="UniProtKB-KW"/>
</dbReference>
<sequence length="221" mass="24278">MDTDVEALDLAREQFSVTILFQILWPSLTISLSAFLLLVETQWAKTCEVVCYRHARCRSRLVLLNVVICVVSGIPMAVQFGTNWGASLHYQDPVAGSILGFEGASVFMLEACFVGIMMLGWNRVPKDVHLLAAVVVAVGVSLAAFWITVGNSRRQTTAGAAAFDGEFGFRHRVRDHGWLPPIPTPPVPRQHRLSEARTTSLTGILYKHVPIDAVHSLVGRS</sequence>
<evidence type="ECO:0000256" key="5">
    <source>
        <dbReference type="ARBA" id="ARBA00022617"/>
    </source>
</evidence>
<feature type="transmembrane region" description="Helical" evidence="12">
    <location>
        <begin position="19"/>
        <end position="39"/>
    </location>
</feature>
<dbReference type="GO" id="GO:0005886">
    <property type="term" value="C:plasma membrane"/>
    <property type="evidence" value="ECO:0007669"/>
    <property type="project" value="UniProtKB-SubCell"/>
</dbReference>
<dbReference type="Proteomes" id="UP000494365">
    <property type="component" value="Unassembled WGS sequence"/>
</dbReference>
<dbReference type="EC" id="1.10.3.-" evidence="13"/>
<evidence type="ECO:0000256" key="7">
    <source>
        <dbReference type="ARBA" id="ARBA00022723"/>
    </source>
</evidence>
<gene>
    <name evidence="13" type="primary">cydA_5</name>
    <name evidence="13" type="ORF">LMG28614_07117</name>
</gene>
<dbReference type="GO" id="GO:0009055">
    <property type="term" value="F:electron transfer activity"/>
    <property type="evidence" value="ECO:0007669"/>
    <property type="project" value="InterPro"/>
</dbReference>
<keyword evidence="10" id="KW-0408">Iron</keyword>
<evidence type="ECO:0000256" key="1">
    <source>
        <dbReference type="ARBA" id="ARBA00004651"/>
    </source>
</evidence>
<keyword evidence="11 12" id="KW-0472">Membrane</keyword>
<evidence type="ECO:0000256" key="6">
    <source>
        <dbReference type="ARBA" id="ARBA00022692"/>
    </source>
</evidence>
<dbReference type="PANTHER" id="PTHR30365">
    <property type="entry name" value="CYTOCHROME D UBIQUINOL OXIDASE"/>
    <property type="match status" value="1"/>
</dbReference>
<dbReference type="PANTHER" id="PTHR30365:SF14">
    <property type="entry name" value="CYTOCHROME BD MENAQUINOL OXIDASE SUBUNIT I-RELATED"/>
    <property type="match status" value="1"/>
</dbReference>
<keyword evidence="14" id="KW-1185">Reference proteome</keyword>
<dbReference type="Pfam" id="PF01654">
    <property type="entry name" value="Cyt_bd_oxida_I"/>
    <property type="match status" value="1"/>
</dbReference>
<evidence type="ECO:0000256" key="8">
    <source>
        <dbReference type="ARBA" id="ARBA00022982"/>
    </source>
</evidence>
<comment type="subcellular location">
    <subcellularLocation>
        <location evidence="1">Cell membrane</location>
        <topology evidence="1">Multi-pass membrane protein</topology>
    </subcellularLocation>
</comment>
<name>A0A6S7D7Q6_9BURK</name>
<keyword evidence="8" id="KW-0249">Electron transport</keyword>
<keyword evidence="6 12" id="KW-0812">Transmembrane</keyword>
<dbReference type="EMBL" id="CADIKK010000081">
    <property type="protein sequence ID" value="CAB3809759.1"/>
    <property type="molecule type" value="Genomic_DNA"/>
</dbReference>
<evidence type="ECO:0000256" key="2">
    <source>
        <dbReference type="ARBA" id="ARBA00009819"/>
    </source>
</evidence>
<evidence type="ECO:0000313" key="13">
    <source>
        <dbReference type="EMBL" id="CAB3809759.1"/>
    </source>
</evidence>
<evidence type="ECO:0000256" key="3">
    <source>
        <dbReference type="ARBA" id="ARBA00022448"/>
    </source>
</evidence>
<dbReference type="RefSeq" id="WP_175153929.1">
    <property type="nucleotide sequence ID" value="NZ_CADIKK010000081.1"/>
</dbReference>
<evidence type="ECO:0000256" key="10">
    <source>
        <dbReference type="ARBA" id="ARBA00023004"/>
    </source>
</evidence>
<dbReference type="GO" id="GO:0070069">
    <property type="term" value="C:cytochrome complex"/>
    <property type="evidence" value="ECO:0007669"/>
    <property type="project" value="InterPro"/>
</dbReference>
<organism evidence="13 14">
    <name type="scientific">Paraburkholderia ultramafica</name>
    <dbReference type="NCBI Taxonomy" id="1544867"/>
    <lineage>
        <taxon>Bacteria</taxon>
        <taxon>Pseudomonadati</taxon>
        <taxon>Pseudomonadota</taxon>
        <taxon>Betaproteobacteria</taxon>
        <taxon>Burkholderiales</taxon>
        <taxon>Burkholderiaceae</taxon>
        <taxon>Paraburkholderia</taxon>
    </lineage>
</organism>